<keyword evidence="8" id="KW-0770">Synapse</keyword>
<keyword evidence="5" id="KW-0130">Cell adhesion</keyword>
<evidence type="ECO:0000313" key="18">
    <source>
        <dbReference type="Proteomes" id="UP000014500"/>
    </source>
</evidence>
<feature type="domain" description="Ig-like" evidence="15">
    <location>
        <begin position="223"/>
        <end position="314"/>
    </location>
</feature>
<dbReference type="GO" id="GO:0030154">
    <property type="term" value="P:cell differentiation"/>
    <property type="evidence" value="ECO:0007669"/>
    <property type="project" value="UniProtKB-ARBA"/>
</dbReference>
<dbReference type="HOGENOM" id="CLU_001038_4_0_1"/>
<evidence type="ECO:0000256" key="13">
    <source>
        <dbReference type="SAM" id="MobiDB-lite"/>
    </source>
</evidence>
<dbReference type="Pfam" id="PF13927">
    <property type="entry name" value="Ig_3"/>
    <property type="match status" value="4"/>
</dbReference>
<reference evidence="17" key="2">
    <citation type="submission" date="2015-02" db="UniProtKB">
        <authorList>
            <consortium name="EnsemblMetazoa"/>
        </authorList>
    </citation>
    <scope>IDENTIFICATION</scope>
</reference>
<dbReference type="STRING" id="126957.T1JA70"/>
<dbReference type="SMART" id="SM00409">
    <property type="entry name" value="IG"/>
    <property type="match status" value="10"/>
</dbReference>
<feature type="domain" description="Ig-like" evidence="15">
    <location>
        <begin position="488"/>
        <end position="574"/>
    </location>
</feature>
<evidence type="ECO:0000256" key="5">
    <source>
        <dbReference type="ARBA" id="ARBA00022889"/>
    </source>
</evidence>
<evidence type="ECO:0000256" key="2">
    <source>
        <dbReference type="ARBA" id="ARBA00022692"/>
    </source>
</evidence>
<dbReference type="Pfam" id="PF00047">
    <property type="entry name" value="ig"/>
    <property type="match status" value="1"/>
</dbReference>
<dbReference type="FunFam" id="2.60.40.10:FF:000017">
    <property type="entry name" value="Down syndrome cell adhesion molecule b"/>
    <property type="match status" value="1"/>
</dbReference>
<reference evidence="18" key="1">
    <citation type="submission" date="2011-05" db="EMBL/GenBank/DDBJ databases">
        <authorList>
            <person name="Richards S.R."/>
            <person name="Qu J."/>
            <person name="Jiang H."/>
            <person name="Jhangiani S.N."/>
            <person name="Agravi P."/>
            <person name="Goodspeed R."/>
            <person name="Gross S."/>
            <person name="Mandapat C."/>
            <person name="Jackson L."/>
            <person name="Mathew T."/>
            <person name="Pu L."/>
            <person name="Thornton R."/>
            <person name="Saada N."/>
            <person name="Wilczek-Boney K.B."/>
            <person name="Lee S."/>
            <person name="Kovar C."/>
            <person name="Wu Y."/>
            <person name="Scherer S.E."/>
            <person name="Worley K.C."/>
            <person name="Muzny D.M."/>
            <person name="Gibbs R."/>
        </authorList>
    </citation>
    <scope>NUCLEOTIDE SEQUENCE</scope>
    <source>
        <strain evidence="18">Brora</strain>
    </source>
</reference>
<dbReference type="InterPro" id="IPR003598">
    <property type="entry name" value="Ig_sub2"/>
</dbReference>
<dbReference type="GO" id="GO:0007399">
    <property type="term" value="P:nervous system development"/>
    <property type="evidence" value="ECO:0007669"/>
    <property type="project" value="UniProtKB-KW"/>
</dbReference>
<dbReference type="Gene3D" id="2.60.40.10">
    <property type="entry name" value="Immunoglobulins"/>
    <property type="match status" value="17"/>
</dbReference>
<feature type="domain" description="Ig-like" evidence="15">
    <location>
        <begin position="774"/>
        <end position="869"/>
    </location>
</feature>
<feature type="compositionally biased region" description="Low complexity" evidence="13">
    <location>
        <begin position="1667"/>
        <end position="1680"/>
    </location>
</feature>
<evidence type="ECO:0000256" key="3">
    <source>
        <dbReference type="ARBA" id="ARBA00022729"/>
    </source>
</evidence>
<accession>T1JA70</accession>
<dbReference type="InterPro" id="IPR013151">
    <property type="entry name" value="Immunoglobulin_dom"/>
</dbReference>
<feature type="domain" description="Ig-like" evidence="15">
    <location>
        <begin position="115"/>
        <end position="209"/>
    </location>
</feature>
<keyword evidence="2 14" id="KW-0812">Transmembrane</keyword>
<dbReference type="GO" id="GO:0016020">
    <property type="term" value="C:membrane"/>
    <property type="evidence" value="ECO:0007669"/>
    <property type="project" value="UniProtKB-SubCell"/>
</dbReference>
<name>T1JA70_STRMM</name>
<dbReference type="SMART" id="SM00408">
    <property type="entry name" value="IGc2"/>
    <property type="match status" value="9"/>
</dbReference>
<organism evidence="17 18">
    <name type="scientific">Strigamia maritima</name>
    <name type="common">European centipede</name>
    <name type="synonym">Geophilus maritimus</name>
    <dbReference type="NCBI Taxonomy" id="126957"/>
    <lineage>
        <taxon>Eukaryota</taxon>
        <taxon>Metazoa</taxon>
        <taxon>Ecdysozoa</taxon>
        <taxon>Arthropoda</taxon>
        <taxon>Myriapoda</taxon>
        <taxon>Chilopoda</taxon>
        <taxon>Pleurostigmophora</taxon>
        <taxon>Geophilomorpha</taxon>
        <taxon>Linotaeniidae</taxon>
        <taxon>Strigamia</taxon>
    </lineage>
</organism>
<feature type="domain" description="Fibronectin type-III" evidence="16">
    <location>
        <begin position="1335"/>
        <end position="1428"/>
    </location>
</feature>
<keyword evidence="6" id="KW-0524">Neurogenesis</keyword>
<feature type="compositionally biased region" description="Polar residues" evidence="13">
    <location>
        <begin position="1619"/>
        <end position="1629"/>
    </location>
</feature>
<evidence type="ECO:0000256" key="12">
    <source>
        <dbReference type="ARBA" id="ARBA00034103"/>
    </source>
</evidence>
<keyword evidence="4" id="KW-0677">Repeat</keyword>
<dbReference type="PhylomeDB" id="T1JA70"/>
<feature type="domain" description="Fibronectin type-III" evidence="16">
    <location>
        <begin position="974"/>
        <end position="1074"/>
    </location>
</feature>
<evidence type="ECO:0000313" key="17">
    <source>
        <dbReference type="EnsemblMetazoa" id="SMAR010628-PA"/>
    </source>
</evidence>
<feature type="compositionally biased region" description="Basic and acidic residues" evidence="13">
    <location>
        <begin position="1585"/>
        <end position="1595"/>
    </location>
</feature>
<sequence>MEAHLSHCLVSSLYAYILTEPPHSVEFSNSTGANIVCRAEGSPPPSVSWVLADGSGVGNVPNLREVTLDGTLTFPPFRAEDYRQDVHSVDYRCVVTNPVGVVLSRLVHVKAVMNPVYDLQVYDTYAIKGSSAVLRCSVSSLMTSVVNVTAWIKDSAFKIESSPTPDGKYAILPNGELYIRDVDHNDAQTSYRCQVRHRFTGETRQSTTAGTLFVTEPQGNVAPKMFESDSKLTALEGESVILPCAAQGFPLPEYTWFLQGRDGQLISIYLGERFTQISSILIIKSVMVSDTGIYVCRAENNVDIDQTEVSLDVSSPLKATLIPAVQILEIGSSLKLQCKVSGWPVSTIEWVKDGRSLVSSLHLLVANDTVHIDYVRPDHKGMYQCFASNNYDMVQASTALFMGDRLPQLLEGFQEHTLQIGDSVSIKCSFKGNPIPGVTWRLDNTPLPETHRYMVELQTDDGGLYTCEAANKAGKTSHWARLNIYGRPAVRSMGKISATSGGNVYLNCAYYGYPIDKILWKKGPAELPVNLRQDILPNGTLVISNVQRASDSGRYTCVASNKDGDSASQSLDLAVLVAPNIIPFSFQAEHLYAGVIARISCVVYQGDAPIQLLWLKDGQPFEDSLQVEVKTIDDYSSILTIPEVKPIHSGDYTCVAKNLAATVNYTAPLTVNVQAYWMVEPNDTSSFLGGSVHLHCLAGGHPQPLITWLKVQGTFPRGKKKKLGEGDDYTIFVNGTLYISHVDDQHNGYYFCEAQNGIGQGLSKVVRLIVHRPPKFTNPLQRRIIQKGDAIKLECDPKGDRPIQVTWIVNENKVHRKDARYKLRETHSDEKFASELSVDAALRTDSGSYVCAARNVYGSADAIFEVTVQEPPDSPSHIEINDVLNRTLTLMWVAPYDGNNPLKRYVIQYKQAEEQWLDDGKNISVDPTRSKVVITGLQPASDYEFRLFAINDRGASEASDVVQASMAEEAPSGAPEEVEVEAADGTTVNVFWKPPSKEHWNGNIRGYYVGYRVAGSGDEYIFHQHDVPEGFTDRLSLVLTELQKFIQYAIVVQAFNGEGRGPLTEEIIIMTAEDVPSKPPEEVRCSVLNSYSINVTWQPPPDESINGILRGFKKYTNYSIQVLAYTKKGNGVKSEAIMCTTMEDVPNAPADIKALPSSPDSVLLTWKPPLNTNGQITKYIVYAKNVDNESEEKIIHVAKGDITSQEVFGLTKENQYRFWVTASTKIGEGPKSEVLIASPGDVNIPAKSASFDEITATAVKSTLTLPCKAVGIPMPDRKWTRRGKAVDKSDRLYVSTDGSLTITNIQEKDAGNYSCKLSNTFGMDQVVYTLIVLAPPSKPNLAVTLVTTTTLDVQWKVGIKGASPIIGYLLHFKKEFGTWQVIDIGAREDGHRLYDLQCGTNYHLYVIAVNKVGQSEQSKTLTLRTKGQVADIPPKEELIEEGSTYITVRLDSWKSATCPILNFVTEYRVRSQNKWYMAPNDIKPDQKRLVIRDLMPATWYVLRMSAFNNAGSSVVEYTFATLTLTGATVTPIEMINDIPAANVLNLLDLKIVVPAACTLFIFAIALILICICARRSSKQKHKKKAETEKRSENNHSRPPLQKRQKKDDVYVDTGFTYFQRNQPTSSGVQRDNKKRQSRLPREYRSEDNLTPYATINLNGSTSMDMTSFGRRGSGSSSPSGNKRPNASGIQPGTRPYSGSLGNISVGSRIQQVPTAPPLSDAYGAVPSVYPRLSSSLSQCAPVPTPRRTHLQNEALQKQGDDNRSPNLYANLLSDVHFRAEPRSRSNGHHQPSTKPICMSGNHAKSAFS</sequence>
<keyword evidence="9 14" id="KW-0472">Membrane</keyword>
<dbReference type="FunFam" id="2.60.40.10:FF:000028">
    <property type="entry name" value="Neuronal cell adhesion molecule"/>
    <property type="match status" value="1"/>
</dbReference>
<dbReference type="FunFam" id="2.60.40.10:FF:000104">
    <property type="entry name" value="Down syndrome cell adhesion molecule b"/>
    <property type="match status" value="1"/>
</dbReference>
<comment type="subcellular location">
    <subcellularLocation>
        <location evidence="1">Membrane</location>
        <topology evidence="1">Single-pass type I membrane protein</topology>
    </subcellularLocation>
    <subcellularLocation>
        <location evidence="12">Synapse</location>
    </subcellularLocation>
</comment>
<dbReference type="SUPFAM" id="SSF48726">
    <property type="entry name" value="Immunoglobulin"/>
    <property type="match status" value="10"/>
</dbReference>
<evidence type="ECO:0000256" key="10">
    <source>
        <dbReference type="ARBA" id="ARBA00023157"/>
    </source>
</evidence>
<dbReference type="EnsemblMetazoa" id="SMAR010628-RA">
    <property type="protein sequence ID" value="SMAR010628-PA"/>
    <property type="gene ID" value="SMAR010628"/>
</dbReference>
<feature type="compositionally biased region" description="Polar residues" evidence="13">
    <location>
        <begin position="1651"/>
        <end position="1665"/>
    </location>
</feature>
<feature type="domain" description="Ig-like" evidence="15">
    <location>
        <begin position="1245"/>
        <end position="1329"/>
    </location>
</feature>
<feature type="domain" description="Ig-like" evidence="15">
    <location>
        <begin position="579"/>
        <end position="670"/>
    </location>
</feature>
<keyword evidence="11" id="KW-0393">Immunoglobulin domain</keyword>
<evidence type="ECO:0000256" key="6">
    <source>
        <dbReference type="ARBA" id="ARBA00022902"/>
    </source>
</evidence>
<dbReference type="FunFam" id="2.60.40.10:FF:000032">
    <property type="entry name" value="palladin isoform X1"/>
    <property type="match status" value="2"/>
</dbReference>
<dbReference type="PROSITE" id="PS50853">
    <property type="entry name" value="FN3"/>
    <property type="match status" value="5"/>
</dbReference>
<feature type="domain" description="Fibronectin type-III" evidence="16">
    <location>
        <begin position="1148"/>
        <end position="1242"/>
    </location>
</feature>
<keyword evidence="7 14" id="KW-1133">Transmembrane helix</keyword>
<keyword evidence="10" id="KW-1015">Disulfide bond</keyword>
<dbReference type="PROSITE" id="PS50835">
    <property type="entry name" value="IG_LIKE"/>
    <property type="match status" value="10"/>
</dbReference>
<evidence type="ECO:0000256" key="8">
    <source>
        <dbReference type="ARBA" id="ARBA00023018"/>
    </source>
</evidence>
<dbReference type="SMART" id="SM00060">
    <property type="entry name" value="FN3"/>
    <property type="match status" value="6"/>
</dbReference>
<dbReference type="GO" id="GO:0045202">
    <property type="term" value="C:synapse"/>
    <property type="evidence" value="ECO:0007669"/>
    <property type="project" value="UniProtKB-SubCell"/>
</dbReference>
<dbReference type="InterPro" id="IPR036179">
    <property type="entry name" value="Ig-like_dom_sf"/>
</dbReference>
<dbReference type="PANTHER" id="PTHR44170">
    <property type="entry name" value="PROTEIN SIDEKICK"/>
    <property type="match status" value="1"/>
</dbReference>
<dbReference type="InterPro" id="IPR056754">
    <property type="entry name" value="DSCAM/DSCAML_C"/>
</dbReference>
<dbReference type="Pfam" id="PF07679">
    <property type="entry name" value="I-set"/>
    <property type="match status" value="3"/>
</dbReference>
<feature type="region of interest" description="Disordered" evidence="13">
    <location>
        <begin position="1777"/>
        <end position="1808"/>
    </location>
</feature>
<dbReference type="SUPFAM" id="SSF49265">
    <property type="entry name" value="Fibronectin type III"/>
    <property type="match status" value="3"/>
</dbReference>
<dbReference type="InterPro" id="IPR013098">
    <property type="entry name" value="Ig_I-set"/>
</dbReference>
<dbReference type="GO" id="GO:0009653">
    <property type="term" value="P:anatomical structure morphogenesis"/>
    <property type="evidence" value="ECO:0007669"/>
    <property type="project" value="UniProtKB-ARBA"/>
</dbReference>
<dbReference type="CDD" id="cd00096">
    <property type="entry name" value="Ig"/>
    <property type="match status" value="1"/>
</dbReference>
<feature type="domain" description="Ig-like" evidence="15">
    <location>
        <begin position="689"/>
        <end position="763"/>
    </location>
</feature>
<dbReference type="OMA" id="SRECKLR"/>
<feature type="domain" description="Fibronectin type-III" evidence="16">
    <location>
        <begin position="1432"/>
        <end position="1528"/>
    </location>
</feature>
<feature type="transmembrane region" description="Helical" evidence="14">
    <location>
        <begin position="1551"/>
        <end position="1573"/>
    </location>
</feature>
<feature type="domain" description="Ig-like" evidence="15">
    <location>
        <begin position="316"/>
        <end position="401"/>
    </location>
</feature>
<dbReference type="Pfam" id="PF00041">
    <property type="entry name" value="fn3"/>
    <property type="match status" value="4"/>
</dbReference>
<evidence type="ECO:0000256" key="14">
    <source>
        <dbReference type="SAM" id="Phobius"/>
    </source>
</evidence>
<dbReference type="Pfam" id="PF25059">
    <property type="entry name" value="FN3_DSCAM-DSCAML_C"/>
    <property type="match status" value="1"/>
</dbReference>
<dbReference type="CDD" id="cd00063">
    <property type="entry name" value="FN3"/>
    <property type="match status" value="6"/>
</dbReference>
<dbReference type="InterPro" id="IPR003599">
    <property type="entry name" value="Ig_sub"/>
</dbReference>
<dbReference type="eggNOG" id="KOG3510">
    <property type="taxonomic scope" value="Eukaryota"/>
</dbReference>
<dbReference type="InterPro" id="IPR007110">
    <property type="entry name" value="Ig-like_dom"/>
</dbReference>
<keyword evidence="18" id="KW-1185">Reference proteome</keyword>
<proteinExistence type="predicted"/>
<dbReference type="SMART" id="SM00406">
    <property type="entry name" value="IGv"/>
    <property type="match status" value="3"/>
</dbReference>
<dbReference type="FunFam" id="2.60.40.10:FF:000333">
    <property type="entry name" value="Down syndrome cell adhesion molecule"/>
    <property type="match status" value="1"/>
</dbReference>
<evidence type="ECO:0000256" key="9">
    <source>
        <dbReference type="ARBA" id="ARBA00023136"/>
    </source>
</evidence>
<evidence type="ECO:0008006" key="19">
    <source>
        <dbReference type="Google" id="ProtNLM"/>
    </source>
</evidence>
<evidence type="ECO:0000259" key="16">
    <source>
        <dbReference type="PROSITE" id="PS50853"/>
    </source>
</evidence>
<evidence type="ECO:0000256" key="7">
    <source>
        <dbReference type="ARBA" id="ARBA00022989"/>
    </source>
</evidence>
<protein>
    <recommendedName>
        <fullName evidence="19">Down syndrome cell adhesion molecule-like protein Dscam2</fullName>
    </recommendedName>
</protein>
<feature type="domain" description="Ig-like" evidence="15">
    <location>
        <begin position="22"/>
        <end position="104"/>
    </location>
</feature>
<dbReference type="InterPro" id="IPR013783">
    <property type="entry name" value="Ig-like_fold"/>
</dbReference>
<evidence type="ECO:0000256" key="11">
    <source>
        <dbReference type="ARBA" id="ARBA00023319"/>
    </source>
</evidence>
<dbReference type="InterPro" id="IPR003961">
    <property type="entry name" value="FN3_dom"/>
</dbReference>
<dbReference type="PANTHER" id="PTHR44170:SF56">
    <property type="entry name" value="FIBRONECTIN TYPE-III DOMAIN-CONTAINING PROTEIN"/>
    <property type="match status" value="1"/>
</dbReference>
<feature type="region of interest" description="Disordered" evidence="13">
    <location>
        <begin position="1580"/>
        <end position="1606"/>
    </location>
</feature>
<dbReference type="InterPro" id="IPR013106">
    <property type="entry name" value="Ig_V-set"/>
</dbReference>
<dbReference type="GO" id="GO:0098609">
    <property type="term" value="P:cell-cell adhesion"/>
    <property type="evidence" value="ECO:0007669"/>
    <property type="project" value="TreeGrafter"/>
</dbReference>
<feature type="domain" description="Fibronectin type-III" evidence="16">
    <location>
        <begin position="874"/>
        <end position="969"/>
    </location>
</feature>
<evidence type="ECO:0000256" key="1">
    <source>
        <dbReference type="ARBA" id="ARBA00004479"/>
    </source>
</evidence>
<evidence type="ECO:0000256" key="4">
    <source>
        <dbReference type="ARBA" id="ARBA00022737"/>
    </source>
</evidence>
<dbReference type="Proteomes" id="UP000014500">
    <property type="component" value="Unassembled WGS sequence"/>
</dbReference>
<feature type="region of interest" description="Disordered" evidence="13">
    <location>
        <begin position="1619"/>
        <end position="1702"/>
    </location>
</feature>
<dbReference type="Pfam" id="PF13895">
    <property type="entry name" value="Ig_2"/>
    <property type="match status" value="1"/>
</dbReference>
<evidence type="ECO:0000259" key="15">
    <source>
        <dbReference type="PROSITE" id="PS50835"/>
    </source>
</evidence>
<dbReference type="EMBL" id="JH431984">
    <property type="status" value="NOT_ANNOTATED_CDS"/>
    <property type="molecule type" value="Genomic_DNA"/>
</dbReference>
<keyword evidence="3" id="KW-0732">Signal</keyword>
<dbReference type="InterPro" id="IPR036116">
    <property type="entry name" value="FN3_sf"/>
</dbReference>
<feature type="domain" description="Ig-like" evidence="15">
    <location>
        <begin position="407"/>
        <end position="483"/>
    </location>
</feature>